<gene>
    <name evidence="5" type="ORF">QG404_08745</name>
</gene>
<dbReference type="InterPro" id="IPR047640">
    <property type="entry name" value="RpiR-like"/>
</dbReference>
<dbReference type="InterPro" id="IPR036388">
    <property type="entry name" value="WH-like_DNA-bd_sf"/>
</dbReference>
<dbReference type="InterPro" id="IPR009057">
    <property type="entry name" value="Homeodomain-like_sf"/>
</dbReference>
<dbReference type="InterPro" id="IPR035472">
    <property type="entry name" value="RpiR-like_SIS"/>
</dbReference>
<dbReference type="PROSITE" id="PS51071">
    <property type="entry name" value="HTH_RPIR"/>
    <property type="match status" value="1"/>
</dbReference>
<dbReference type="Gene3D" id="3.40.50.10490">
    <property type="entry name" value="Glucose-6-phosphate isomerase like protein, domain 1"/>
    <property type="match status" value="1"/>
</dbReference>
<dbReference type="RefSeq" id="WP_280937197.1">
    <property type="nucleotide sequence ID" value="NZ_CP123759.1"/>
</dbReference>
<keyword evidence="2" id="KW-0238">DNA-binding</keyword>
<dbReference type="PANTHER" id="PTHR30514:SF1">
    <property type="entry name" value="HTH-TYPE TRANSCRIPTIONAL REGULATOR HEXR-RELATED"/>
    <property type="match status" value="1"/>
</dbReference>
<feature type="domain" description="HTH rpiR-type" evidence="4">
    <location>
        <begin position="1"/>
        <end position="77"/>
    </location>
</feature>
<keyword evidence="3" id="KW-0804">Transcription</keyword>
<dbReference type="InterPro" id="IPR000281">
    <property type="entry name" value="HTH_RpiR"/>
</dbReference>
<dbReference type="Proteomes" id="UP001231859">
    <property type="component" value="Chromosome"/>
</dbReference>
<evidence type="ECO:0000256" key="2">
    <source>
        <dbReference type="ARBA" id="ARBA00023125"/>
    </source>
</evidence>
<protein>
    <submittedName>
        <fullName evidence="5">SIS domain-containing protein</fullName>
    </submittedName>
</protein>
<evidence type="ECO:0000313" key="5">
    <source>
        <dbReference type="EMBL" id="WGO82477.1"/>
    </source>
</evidence>
<proteinExistence type="predicted"/>
<name>A0ABY8NZV1_9GAMM</name>
<dbReference type="CDD" id="cd05013">
    <property type="entry name" value="SIS_RpiR"/>
    <property type="match status" value="1"/>
</dbReference>
<evidence type="ECO:0000256" key="1">
    <source>
        <dbReference type="ARBA" id="ARBA00023015"/>
    </source>
</evidence>
<dbReference type="PANTHER" id="PTHR30514">
    <property type="entry name" value="GLUCOKINASE"/>
    <property type="match status" value="1"/>
</dbReference>
<dbReference type="EMBL" id="CP123759">
    <property type="protein sequence ID" value="WGO82477.1"/>
    <property type="molecule type" value="Genomic_DNA"/>
</dbReference>
<dbReference type="InterPro" id="IPR046348">
    <property type="entry name" value="SIS_dom_sf"/>
</dbReference>
<evidence type="ECO:0000256" key="3">
    <source>
        <dbReference type="ARBA" id="ARBA00023163"/>
    </source>
</evidence>
<accession>A0ABY8NZV1</accession>
<dbReference type="SUPFAM" id="SSF46689">
    <property type="entry name" value="Homeodomain-like"/>
    <property type="match status" value="1"/>
</dbReference>
<keyword evidence="6" id="KW-1185">Reference proteome</keyword>
<evidence type="ECO:0000259" key="4">
    <source>
        <dbReference type="PROSITE" id="PS51071"/>
    </source>
</evidence>
<dbReference type="Gene3D" id="1.10.10.10">
    <property type="entry name" value="Winged helix-like DNA-binding domain superfamily/Winged helix DNA-binding domain"/>
    <property type="match status" value="1"/>
</dbReference>
<sequence>MNILEPINNSFEYLRKLEKKVANSILTSPQKAIHLSIATLTKLTNVSTPAVNRFCCRMETKSFPDFRSQLTQNLINRTSYVSRLLDPNDTYIPYRQKIAESVIIELGILKDNLNTSSINRAIALLTHAKKMVFFGLGCLVAVAHDKMGKFLPFNITVFYFDNVIIQRLYCINCRDSNVVIFISHTGHINNLIELVILAKDNDAVVIAINTSNSIVGKILAIT</sequence>
<keyword evidence="1" id="KW-0805">Transcription regulation</keyword>
<reference evidence="5 6" key="1">
    <citation type="submission" date="2023-04" db="EMBL/GenBank/DDBJ databases">
        <title>Genome dynamics across the evolutionary transition to endosymbiosis.</title>
        <authorList>
            <person name="Siozios S."/>
            <person name="Nadal-Jimenez P."/>
            <person name="Azagi T."/>
            <person name="Sprong H."/>
            <person name="Frost C.L."/>
            <person name="Parratt S.R."/>
            <person name="Taylor G."/>
            <person name="Brettell L."/>
            <person name="Lew K.C."/>
            <person name="Croft L."/>
            <person name="King K.C."/>
            <person name="Brockhurst M.A."/>
            <person name="Hypsa V."/>
            <person name="Novakova E."/>
            <person name="Darby A.C."/>
            <person name="Hurst G.D.D."/>
        </authorList>
    </citation>
    <scope>NUCLEOTIDE SEQUENCE [LARGE SCALE GENOMIC DNA]</scope>
    <source>
        <strain evidence="6">aApi_AU</strain>
    </source>
</reference>
<dbReference type="SUPFAM" id="SSF53697">
    <property type="entry name" value="SIS domain"/>
    <property type="match status" value="1"/>
</dbReference>
<dbReference type="Pfam" id="PF01380">
    <property type="entry name" value="SIS"/>
    <property type="match status" value="1"/>
</dbReference>
<organism evidence="5 6">
    <name type="scientific">Arsenophonus apicola</name>
    <dbReference type="NCBI Taxonomy" id="2879119"/>
    <lineage>
        <taxon>Bacteria</taxon>
        <taxon>Pseudomonadati</taxon>
        <taxon>Pseudomonadota</taxon>
        <taxon>Gammaproteobacteria</taxon>
        <taxon>Enterobacterales</taxon>
        <taxon>Morganellaceae</taxon>
        <taxon>Arsenophonus</taxon>
    </lineage>
</organism>
<dbReference type="InterPro" id="IPR001347">
    <property type="entry name" value="SIS_dom"/>
</dbReference>
<evidence type="ECO:0000313" key="6">
    <source>
        <dbReference type="Proteomes" id="UP001231859"/>
    </source>
</evidence>
<dbReference type="Pfam" id="PF01418">
    <property type="entry name" value="HTH_6"/>
    <property type="match status" value="1"/>
</dbReference>